<reference evidence="1" key="1">
    <citation type="submission" date="2014-11" db="EMBL/GenBank/DDBJ databases">
        <authorList>
            <person name="Amaro Gonzalez C."/>
        </authorList>
    </citation>
    <scope>NUCLEOTIDE SEQUENCE</scope>
</reference>
<name>A0A0E9SW94_ANGAN</name>
<organism evidence="1">
    <name type="scientific">Anguilla anguilla</name>
    <name type="common">European freshwater eel</name>
    <name type="synonym">Muraena anguilla</name>
    <dbReference type="NCBI Taxonomy" id="7936"/>
    <lineage>
        <taxon>Eukaryota</taxon>
        <taxon>Metazoa</taxon>
        <taxon>Chordata</taxon>
        <taxon>Craniata</taxon>
        <taxon>Vertebrata</taxon>
        <taxon>Euteleostomi</taxon>
        <taxon>Actinopterygii</taxon>
        <taxon>Neopterygii</taxon>
        <taxon>Teleostei</taxon>
        <taxon>Anguilliformes</taxon>
        <taxon>Anguillidae</taxon>
        <taxon>Anguilla</taxon>
    </lineage>
</organism>
<dbReference type="EMBL" id="GBXM01063667">
    <property type="protein sequence ID" value="JAH44910.1"/>
    <property type="molecule type" value="Transcribed_RNA"/>
</dbReference>
<accession>A0A0E9SW94</accession>
<sequence length="10" mass="1303">MRFVLLFHHC</sequence>
<reference evidence="1" key="2">
    <citation type="journal article" date="2015" name="Fish Shellfish Immunol.">
        <title>Early steps in the European eel (Anguilla anguilla)-Vibrio vulnificus interaction in the gills: Role of the RtxA13 toxin.</title>
        <authorList>
            <person name="Callol A."/>
            <person name="Pajuelo D."/>
            <person name="Ebbesson L."/>
            <person name="Teles M."/>
            <person name="MacKenzie S."/>
            <person name="Amaro C."/>
        </authorList>
    </citation>
    <scope>NUCLEOTIDE SEQUENCE</scope>
</reference>
<evidence type="ECO:0000313" key="1">
    <source>
        <dbReference type="EMBL" id="JAH44910.1"/>
    </source>
</evidence>
<protein>
    <submittedName>
        <fullName evidence="1">Uncharacterized protein</fullName>
    </submittedName>
</protein>
<proteinExistence type="predicted"/>